<dbReference type="Pfam" id="PF14322">
    <property type="entry name" value="SusD-like_3"/>
    <property type="match status" value="1"/>
</dbReference>
<dbReference type="RefSeq" id="WP_210353474.1">
    <property type="nucleotide sequence ID" value="NZ_JAEQMU010000001.1"/>
</dbReference>
<comment type="similarity">
    <text evidence="2">Belongs to the SusD family.</text>
</comment>
<evidence type="ECO:0000259" key="7">
    <source>
        <dbReference type="Pfam" id="PF14322"/>
    </source>
</evidence>
<evidence type="ECO:0000256" key="5">
    <source>
        <dbReference type="ARBA" id="ARBA00023237"/>
    </source>
</evidence>
<accession>A0ABW5L3G8</accession>
<evidence type="ECO:0000313" key="9">
    <source>
        <dbReference type="Proteomes" id="UP001597440"/>
    </source>
</evidence>
<organism evidence="8 9">
    <name type="scientific">Sphingobacterium tabacisoli</name>
    <dbReference type="NCBI Taxonomy" id="2044855"/>
    <lineage>
        <taxon>Bacteria</taxon>
        <taxon>Pseudomonadati</taxon>
        <taxon>Bacteroidota</taxon>
        <taxon>Sphingobacteriia</taxon>
        <taxon>Sphingobacteriales</taxon>
        <taxon>Sphingobacteriaceae</taxon>
        <taxon>Sphingobacterium</taxon>
    </lineage>
</organism>
<comment type="subcellular location">
    <subcellularLocation>
        <location evidence="1">Cell outer membrane</location>
    </subcellularLocation>
</comment>
<gene>
    <name evidence="8" type="ORF">ACFSQW_11945</name>
</gene>
<evidence type="ECO:0000256" key="3">
    <source>
        <dbReference type="ARBA" id="ARBA00022729"/>
    </source>
</evidence>
<name>A0ABW5L3G8_9SPHI</name>
<sequence length="472" mass="54041">MKQQYKRQWLLVTIVILLMQGCGKNFLELKPNQQQKVPTTIADFRAILDNATGYINPVNNRSSHTLGIIGADEYEIPPAVYGTFPVGLTFDYQKNAYGWNERVYQGGEGGIVIPTDFDMGYQRVLLANLVLEGLGNIKPNVAEEEQWNDTKGTALFHRAWNYYCLLQLYAPVYNTVTASSDLGMPLRLESDPTARVPRASVEDCYQFLIKDLKEAVSLLPDRTVVKFRPTKQAVWALLARVYLQLEDYDAAAEHATNCMNVGRELLDYNNRTVHTYPFPIYGTENTEVIFVMTAYDALAYTGEYLAIPVDIYRSYDDADLRKTLFFEQDNNSNIRYRGSYYGSSLLFTGLALDEVYLTRAESNVRLGNLTEALADLNLLLRNRYRKDAFVNLTIQNEDELLSRILKERKKQLLLRGIRWEDLRRLNKNPKTATMLKRNIAGRGVELQPNSLRYVWPFPEEAITVGGYPQNPR</sequence>
<evidence type="ECO:0000256" key="4">
    <source>
        <dbReference type="ARBA" id="ARBA00023136"/>
    </source>
</evidence>
<keyword evidence="9" id="KW-1185">Reference proteome</keyword>
<dbReference type="Proteomes" id="UP001597440">
    <property type="component" value="Unassembled WGS sequence"/>
</dbReference>
<dbReference type="InterPro" id="IPR012944">
    <property type="entry name" value="SusD_RagB_dom"/>
</dbReference>
<dbReference type="SUPFAM" id="SSF48452">
    <property type="entry name" value="TPR-like"/>
    <property type="match status" value="1"/>
</dbReference>
<keyword evidence="3" id="KW-0732">Signal</keyword>
<evidence type="ECO:0000259" key="6">
    <source>
        <dbReference type="Pfam" id="PF07980"/>
    </source>
</evidence>
<reference evidence="9" key="1">
    <citation type="journal article" date="2019" name="Int. J. Syst. Evol. Microbiol.">
        <title>The Global Catalogue of Microorganisms (GCM) 10K type strain sequencing project: providing services to taxonomists for standard genome sequencing and annotation.</title>
        <authorList>
            <consortium name="The Broad Institute Genomics Platform"/>
            <consortium name="The Broad Institute Genome Sequencing Center for Infectious Disease"/>
            <person name="Wu L."/>
            <person name="Ma J."/>
        </authorList>
    </citation>
    <scope>NUCLEOTIDE SEQUENCE [LARGE SCALE GENOMIC DNA]</scope>
    <source>
        <strain evidence="9">KCTC 52298</strain>
    </source>
</reference>
<keyword evidence="5" id="KW-0998">Cell outer membrane</keyword>
<evidence type="ECO:0000256" key="1">
    <source>
        <dbReference type="ARBA" id="ARBA00004442"/>
    </source>
</evidence>
<evidence type="ECO:0000256" key="2">
    <source>
        <dbReference type="ARBA" id="ARBA00006275"/>
    </source>
</evidence>
<proteinExistence type="inferred from homology"/>
<dbReference type="Gene3D" id="1.25.40.390">
    <property type="match status" value="1"/>
</dbReference>
<feature type="domain" description="SusD-like N-terminal" evidence="7">
    <location>
        <begin position="26"/>
        <end position="243"/>
    </location>
</feature>
<dbReference type="InterPro" id="IPR011990">
    <property type="entry name" value="TPR-like_helical_dom_sf"/>
</dbReference>
<feature type="domain" description="RagB/SusD" evidence="6">
    <location>
        <begin position="354"/>
        <end position="449"/>
    </location>
</feature>
<keyword evidence="4" id="KW-0472">Membrane</keyword>
<dbReference type="Pfam" id="PF07980">
    <property type="entry name" value="SusD_RagB"/>
    <property type="match status" value="1"/>
</dbReference>
<dbReference type="PROSITE" id="PS51257">
    <property type="entry name" value="PROKAR_LIPOPROTEIN"/>
    <property type="match status" value="1"/>
</dbReference>
<protein>
    <submittedName>
        <fullName evidence="8">RagB/SusD family nutrient uptake outer membrane protein</fullName>
    </submittedName>
</protein>
<comment type="caution">
    <text evidence="8">The sequence shown here is derived from an EMBL/GenBank/DDBJ whole genome shotgun (WGS) entry which is preliminary data.</text>
</comment>
<dbReference type="InterPro" id="IPR033985">
    <property type="entry name" value="SusD-like_N"/>
</dbReference>
<evidence type="ECO:0000313" key="8">
    <source>
        <dbReference type="EMBL" id="MFD2555108.1"/>
    </source>
</evidence>
<dbReference type="EMBL" id="JBHULD010000014">
    <property type="protein sequence ID" value="MFD2555108.1"/>
    <property type="molecule type" value="Genomic_DNA"/>
</dbReference>